<dbReference type="Gene3D" id="2.130.10.10">
    <property type="entry name" value="YVTN repeat-like/Quinoprotein amine dehydrogenase"/>
    <property type="match status" value="2"/>
</dbReference>
<dbReference type="InterPro" id="IPR050687">
    <property type="entry name" value="Dynein_IC"/>
</dbReference>
<dbReference type="InterPro" id="IPR015943">
    <property type="entry name" value="WD40/YVTN_repeat-like_dom_sf"/>
</dbReference>
<dbReference type="PANTHER" id="PTHR12442:SF5">
    <property type="entry name" value="DYNEIN AXONEMAL INTERMEDIATE CHAIN 3"/>
    <property type="match status" value="1"/>
</dbReference>
<dbReference type="InterPro" id="IPR001680">
    <property type="entry name" value="WD40_rpt"/>
</dbReference>
<dbReference type="Proteomes" id="UP001515480">
    <property type="component" value="Unassembled WGS sequence"/>
</dbReference>
<protein>
    <recommendedName>
        <fullName evidence="8">WD repeat-containing protein 63</fullName>
    </recommendedName>
</protein>
<organism evidence="6 7">
    <name type="scientific">Prymnesium parvum</name>
    <name type="common">Toxic golden alga</name>
    <dbReference type="NCBI Taxonomy" id="97485"/>
    <lineage>
        <taxon>Eukaryota</taxon>
        <taxon>Haptista</taxon>
        <taxon>Haptophyta</taxon>
        <taxon>Prymnesiophyceae</taxon>
        <taxon>Prymnesiales</taxon>
        <taxon>Prymnesiaceae</taxon>
        <taxon>Prymnesium</taxon>
    </lineage>
</organism>
<keyword evidence="2" id="KW-0963">Cytoplasm</keyword>
<dbReference type="AlphaFoldDB" id="A0AB34J7N3"/>
<accession>A0AB34J7N3</accession>
<keyword evidence="4" id="KW-0677">Repeat</keyword>
<dbReference type="SMART" id="SM00320">
    <property type="entry name" value="WD40"/>
    <property type="match status" value="5"/>
</dbReference>
<feature type="region of interest" description="Disordered" evidence="5">
    <location>
        <begin position="743"/>
        <end position="770"/>
    </location>
</feature>
<gene>
    <name evidence="6" type="ORF">AB1Y20_003925</name>
</gene>
<reference evidence="6 7" key="1">
    <citation type="journal article" date="2024" name="Science">
        <title>Giant polyketide synthase enzymes in the biosynthesis of giant marine polyether toxins.</title>
        <authorList>
            <person name="Fallon T.R."/>
            <person name="Shende V.V."/>
            <person name="Wierzbicki I.H."/>
            <person name="Pendleton A.L."/>
            <person name="Watervoot N.F."/>
            <person name="Auber R.P."/>
            <person name="Gonzalez D.J."/>
            <person name="Wisecaver J.H."/>
            <person name="Moore B.S."/>
        </authorList>
    </citation>
    <scope>NUCLEOTIDE SEQUENCE [LARGE SCALE GENOMIC DNA]</scope>
    <source>
        <strain evidence="6 7">12B1</strain>
    </source>
</reference>
<evidence type="ECO:0000313" key="7">
    <source>
        <dbReference type="Proteomes" id="UP001515480"/>
    </source>
</evidence>
<keyword evidence="3" id="KW-0853">WD repeat</keyword>
<evidence type="ECO:0000313" key="6">
    <source>
        <dbReference type="EMBL" id="KAL1514840.1"/>
    </source>
</evidence>
<feature type="compositionally biased region" description="Basic and acidic residues" evidence="5">
    <location>
        <begin position="510"/>
        <end position="522"/>
    </location>
</feature>
<evidence type="ECO:0000256" key="5">
    <source>
        <dbReference type="SAM" id="MobiDB-lite"/>
    </source>
</evidence>
<dbReference type="InterPro" id="IPR036322">
    <property type="entry name" value="WD40_repeat_dom_sf"/>
</dbReference>
<proteinExistence type="predicted"/>
<dbReference type="GO" id="GO:0045504">
    <property type="term" value="F:dynein heavy chain binding"/>
    <property type="evidence" value="ECO:0007669"/>
    <property type="project" value="TreeGrafter"/>
</dbReference>
<dbReference type="SUPFAM" id="SSF50978">
    <property type="entry name" value="WD40 repeat-like"/>
    <property type="match status" value="1"/>
</dbReference>
<evidence type="ECO:0000256" key="4">
    <source>
        <dbReference type="ARBA" id="ARBA00022737"/>
    </source>
</evidence>
<comment type="subcellular location">
    <subcellularLocation>
        <location evidence="1">Cytoplasm</location>
    </subcellularLocation>
</comment>
<name>A0AB34J7N3_PRYPA</name>
<dbReference type="GO" id="GO:0036156">
    <property type="term" value="C:inner dynein arm"/>
    <property type="evidence" value="ECO:0007669"/>
    <property type="project" value="TreeGrafter"/>
</dbReference>
<feature type="compositionally biased region" description="Acidic residues" evidence="5">
    <location>
        <begin position="123"/>
        <end position="138"/>
    </location>
</feature>
<dbReference type="GO" id="GO:0060294">
    <property type="term" value="P:cilium movement involved in cell motility"/>
    <property type="evidence" value="ECO:0007669"/>
    <property type="project" value="TreeGrafter"/>
</dbReference>
<dbReference type="EMBL" id="JBGBPQ010000012">
    <property type="protein sequence ID" value="KAL1514840.1"/>
    <property type="molecule type" value="Genomic_DNA"/>
</dbReference>
<evidence type="ECO:0000256" key="1">
    <source>
        <dbReference type="ARBA" id="ARBA00004496"/>
    </source>
</evidence>
<comment type="caution">
    <text evidence="6">The sequence shown here is derived from an EMBL/GenBank/DDBJ whole genome shotgun (WGS) entry which is preliminary data.</text>
</comment>
<evidence type="ECO:0000256" key="2">
    <source>
        <dbReference type="ARBA" id="ARBA00022490"/>
    </source>
</evidence>
<dbReference type="PANTHER" id="PTHR12442">
    <property type="entry name" value="DYNEIN INTERMEDIATE CHAIN"/>
    <property type="match status" value="1"/>
</dbReference>
<dbReference type="GO" id="GO:0045503">
    <property type="term" value="F:dynein light chain binding"/>
    <property type="evidence" value="ECO:0007669"/>
    <property type="project" value="TreeGrafter"/>
</dbReference>
<sequence length="804" mass="90726">MTDWPDAKVPVPDGVHPLFLTMTTQEHYGCKEREQVTPDVPYVWVPKETFLKEIQFKGAISDFFICKKDIQDYPGDELLIVWDEEENYGQNYYLCKTPDCARRVVDDVQMVLDAKATSPEGGDGADGDGDDAAFEDNYEPPVSKPWVSQGSEAEILEERVTDTRPTFVLQLSRKRREFHSVYKFSDRDAAEDPNLQQNDCRKYNDPNFELRRKEHDRAIQAAPDTSDAKVQTTWFRPVNLGIQYEPQKMEQKKMAHLLDSPEMLEFLNNIREGYEEALQQNETIDIFQDEFAELAEEEASLGNKADSDLRESGSYNHLQHCAGRIVSFIDWQVQTKGVVAVSCAQRLNFEDRVQVAGKVHTGYILLWNFSDPIHPQFVLEAPGDVYCFRFCPNNPDLVVGGISSGQVCVWDLGEARDKAREAKALADETAEEGLQSITAQFTILSAVEQSHKRTITDLCWMPPSLEVTEKGKFVRKTVTGSGEFNQFCTVASDGQILFWDLRKAAEAQEEKLREEKTSKKEGWGPTAKLSLQHPEGSGELSCSFGILDVPDELMSPCRLFCVTEEGEFVTIQLSGPGEENFVKGVRSVIPGHSGPCTALQRSPFVPKVHLSVGDWSFTLWKEGVSSPLFASPFSACLLSCGAWSPSRPAVIFIGKADGNIDIWDLLDRSHEPSMTVNITSAAVTSMQFQSSTHRQLLAVGDDQGTVHVMEVPRILRRSGNNEKMFTLTFFEREVKRVEYGQRRAEQRKDEQQLLAEKGEPELEKSDSTIDKVAKEEEMLELAFKAKEETFMEEMGLVEKPKEEH</sequence>
<evidence type="ECO:0000256" key="3">
    <source>
        <dbReference type="ARBA" id="ARBA00022574"/>
    </source>
</evidence>
<evidence type="ECO:0008006" key="8">
    <source>
        <dbReference type="Google" id="ProtNLM"/>
    </source>
</evidence>
<feature type="region of interest" description="Disordered" evidence="5">
    <location>
        <begin position="510"/>
        <end position="532"/>
    </location>
</feature>
<feature type="region of interest" description="Disordered" evidence="5">
    <location>
        <begin position="115"/>
        <end position="149"/>
    </location>
</feature>
<dbReference type="GO" id="GO:0036159">
    <property type="term" value="P:inner dynein arm assembly"/>
    <property type="evidence" value="ECO:0007669"/>
    <property type="project" value="TreeGrafter"/>
</dbReference>
<keyword evidence="7" id="KW-1185">Reference proteome</keyword>
<dbReference type="Pfam" id="PF00400">
    <property type="entry name" value="WD40"/>
    <property type="match status" value="1"/>
</dbReference>